<organism evidence="1">
    <name type="scientific">marine sediment metagenome</name>
    <dbReference type="NCBI Taxonomy" id="412755"/>
    <lineage>
        <taxon>unclassified sequences</taxon>
        <taxon>metagenomes</taxon>
        <taxon>ecological metagenomes</taxon>
    </lineage>
</organism>
<protein>
    <submittedName>
        <fullName evidence="1">Uncharacterized protein</fullName>
    </submittedName>
</protein>
<accession>X1UJD1</accession>
<dbReference type="AlphaFoldDB" id="X1UJD1"/>
<comment type="caution">
    <text evidence="1">The sequence shown here is derived from an EMBL/GenBank/DDBJ whole genome shotgun (WGS) entry which is preliminary data.</text>
</comment>
<evidence type="ECO:0000313" key="1">
    <source>
        <dbReference type="EMBL" id="GAJ17634.1"/>
    </source>
</evidence>
<dbReference type="EMBL" id="BARW01039054">
    <property type="protein sequence ID" value="GAJ17634.1"/>
    <property type="molecule type" value="Genomic_DNA"/>
</dbReference>
<gene>
    <name evidence="1" type="ORF">S12H4_59665</name>
</gene>
<feature type="non-terminal residue" evidence="1">
    <location>
        <position position="62"/>
    </location>
</feature>
<name>X1UJD1_9ZZZZ</name>
<sequence>MKKQSASTFINVADLKLRVAEHIVTQNDCYRTADVQTILAETKVGAWRQADLLKKLKMIFSA</sequence>
<reference evidence="1" key="1">
    <citation type="journal article" date="2014" name="Front. Microbiol.">
        <title>High frequency of phylogenetically diverse reductive dehalogenase-homologous genes in deep subseafloor sedimentary metagenomes.</title>
        <authorList>
            <person name="Kawai M."/>
            <person name="Futagami T."/>
            <person name="Toyoda A."/>
            <person name="Takaki Y."/>
            <person name="Nishi S."/>
            <person name="Hori S."/>
            <person name="Arai W."/>
            <person name="Tsubouchi T."/>
            <person name="Morono Y."/>
            <person name="Uchiyama I."/>
            <person name="Ito T."/>
            <person name="Fujiyama A."/>
            <person name="Inagaki F."/>
            <person name="Takami H."/>
        </authorList>
    </citation>
    <scope>NUCLEOTIDE SEQUENCE</scope>
    <source>
        <strain evidence="1">Expedition CK06-06</strain>
    </source>
</reference>
<proteinExistence type="predicted"/>